<reference evidence="1" key="1">
    <citation type="journal article" date="2022" name="bioRxiv">
        <title>Sequencing and chromosome-scale assembly of the giantPleurodeles waltlgenome.</title>
        <authorList>
            <person name="Brown T."/>
            <person name="Elewa A."/>
            <person name="Iarovenko S."/>
            <person name="Subramanian E."/>
            <person name="Araus A.J."/>
            <person name="Petzold A."/>
            <person name="Susuki M."/>
            <person name="Suzuki K.-i.T."/>
            <person name="Hayashi T."/>
            <person name="Toyoda A."/>
            <person name="Oliveira C."/>
            <person name="Osipova E."/>
            <person name="Leigh N.D."/>
            <person name="Simon A."/>
            <person name="Yun M.H."/>
        </authorList>
    </citation>
    <scope>NUCLEOTIDE SEQUENCE</scope>
    <source>
        <strain evidence="1">20211129_DDA</strain>
        <tissue evidence="1">Liver</tissue>
    </source>
</reference>
<evidence type="ECO:0000313" key="2">
    <source>
        <dbReference type="Proteomes" id="UP001066276"/>
    </source>
</evidence>
<dbReference type="AlphaFoldDB" id="A0AAV7N0T3"/>
<sequence length="143" mass="16167">MYSNQVCVVYQYRRAEGTSTLAMRLENYTGKLNILPSDFHACEHTDAQPALRKRVRYVPGGRAVRGPYRWKWTAAAPYLHAAPPCERNERTHSSSAASLSSSRRGVLCRASSLEGRFRQEGPRGCLSRCLQGSEWHVRRRGVS</sequence>
<gene>
    <name evidence="1" type="ORF">NDU88_006971</name>
</gene>
<keyword evidence="2" id="KW-1185">Reference proteome</keyword>
<evidence type="ECO:0000313" key="1">
    <source>
        <dbReference type="EMBL" id="KAJ1109611.1"/>
    </source>
</evidence>
<proteinExistence type="predicted"/>
<comment type="caution">
    <text evidence="1">The sequence shown here is derived from an EMBL/GenBank/DDBJ whole genome shotgun (WGS) entry which is preliminary data.</text>
</comment>
<protein>
    <submittedName>
        <fullName evidence="1">Uncharacterized protein</fullName>
    </submittedName>
</protein>
<dbReference type="EMBL" id="JANPWB010000013">
    <property type="protein sequence ID" value="KAJ1109611.1"/>
    <property type="molecule type" value="Genomic_DNA"/>
</dbReference>
<dbReference type="Proteomes" id="UP001066276">
    <property type="component" value="Chromosome 9"/>
</dbReference>
<accession>A0AAV7N0T3</accession>
<name>A0AAV7N0T3_PLEWA</name>
<organism evidence="1 2">
    <name type="scientific">Pleurodeles waltl</name>
    <name type="common">Iberian ribbed newt</name>
    <dbReference type="NCBI Taxonomy" id="8319"/>
    <lineage>
        <taxon>Eukaryota</taxon>
        <taxon>Metazoa</taxon>
        <taxon>Chordata</taxon>
        <taxon>Craniata</taxon>
        <taxon>Vertebrata</taxon>
        <taxon>Euteleostomi</taxon>
        <taxon>Amphibia</taxon>
        <taxon>Batrachia</taxon>
        <taxon>Caudata</taxon>
        <taxon>Salamandroidea</taxon>
        <taxon>Salamandridae</taxon>
        <taxon>Pleurodelinae</taxon>
        <taxon>Pleurodeles</taxon>
    </lineage>
</organism>